<evidence type="ECO:0000313" key="4">
    <source>
        <dbReference type="Proteomes" id="UP001194696"/>
    </source>
</evidence>
<dbReference type="PANTHER" id="PTHR11188">
    <property type="entry name" value="ARRESTIN DOMAIN CONTAINING PROTEIN"/>
    <property type="match status" value="1"/>
</dbReference>
<feature type="region of interest" description="Disordered" evidence="1">
    <location>
        <begin position="1088"/>
        <end position="1114"/>
    </location>
</feature>
<feature type="region of interest" description="Disordered" evidence="1">
    <location>
        <begin position="869"/>
        <end position="897"/>
    </location>
</feature>
<dbReference type="Proteomes" id="UP001194696">
    <property type="component" value="Unassembled WGS sequence"/>
</dbReference>
<feature type="compositionally biased region" description="Low complexity" evidence="1">
    <location>
        <begin position="511"/>
        <end position="558"/>
    </location>
</feature>
<feature type="region of interest" description="Disordered" evidence="1">
    <location>
        <begin position="239"/>
        <end position="285"/>
    </location>
</feature>
<proteinExistence type="predicted"/>
<comment type="caution">
    <text evidence="3">The sequence shown here is derived from an EMBL/GenBank/DDBJ whole genome shotgun (WGS) entry which is preliminary data.</text>
</comment>
<protein>
    <recommendedName>
        <fullName evidence="2">Arrestin C-terminal-like domain-containing protein</fullName>
    </recommendedName>
</protein>
<dbReference type="PANTHER" id="PTHR11188:SF17">
    <property type="entry name" value="FI21816P1"/>
    <property type="match status" value="1"/>
</dbReference>
<name>A0ABQ7JMZ5_9FUNG</name>
<evidence type="ECO:0000313" key="3">
    <source>
        <dbReference type="EMBL" id="KAG0281370.1"/>
    </source>
</evidence>
<accession>A0ABQ7JMZ5</accession>
<sequence>MIASRMAYPPDGGLNDPQPLRASSPPLASSPPTRIRTSGIFTRRLSLTAASVANTVASSSLFGSSPPSNPSGSIYQQSSFFRSSSIGIHSNSSAVASSSSINVSSSANASTTNTSIITQSSYPGSGQAAVAGGTSTSGRHRARSTSHPPPPKYKSYRTPQLRISLQDVVGNLVLSAPVMAPGESIRGQIHLELPKATPVHSIEVCLTGTVTALDGTRLGSMKTVTILDECKTVATASITNTRTNTTRRHTTPSPSATASVATGAAATASQDSTVTTATTTGRGRRGSIVSVNSAIADRSRSPTFPPASGSSSSIAAAVSAAAAATVAAQGGNSRRLSTELMSRTLSMPSTYYAQHNNGSTLSLNQRAVSPTPAHMRGRRTSFSANVDVPIGGFNSLLGGGRGGNMSMVNISTLSQFPLDDPSEPEAPSYDPPQYEGIFTSSARSSTEGSEGQGTGSTSGSEIVSAPIATTTPTNEEPASTPVSAPLATMTEEDAPTPVSAPISAPIPTPSPSTSTDDVRTQSSQSSREGRSDSTPAAPSSSAPSTTAATAATTTTPAAEPVEPKAVLMQPGNYVIPFSIRIPANSTMSLPGSFTDPVGNISYQLKAVMKQILPSPDHYNPRALTVEPTFTSATQVIKLIPMNDPTYMPLYSIPFETEAVRANVGHWVWSTGFLEAHAWVPKQGYRPGRMVPLVIHIVNHSDAKQVVVETTLCKCLHYGSGLSKARAMGVAGQEYLMDMTVSSPDGVEEMGFAEGHTPLAEETTAAVAVEAEIPREGRRRSRRSSSNRNSRQQQPSAAAVVPARGSEASMMPSPPASPYGSNFPSTPTSEQGGESPEGSVHGMAASVTSSAASAAVNVAQMASPNSMASISSQWGSIHSNSSDGNSNGGSGGSRGTSGGHVAAAIQAYNSMTVNSSGGIQYNPDSRSTLVTSPTPSAKNTFKEPLVAALPIIQHTREKLTKSKTLINCSQAVDREIQKTIPVLIPPTAGYSILNAPLLEVSYEIVIKIRAEKNNTVSSMVVPRRRQGEVRLSVPIVVVVPEDGDLEDEEEELLLASAGLSPEMFGGLGGLGGGNMSSLVLGGTTFSGDEFEYGDQGECPPYEATASSTSRRRGRR</sequence>
<feature type="region of interest" description="Disordered" evidence="1">
    <location>
        <begin position="414"/>
        <end position="461"/>
    </location>
</feature>
<gene>
    <name evidence="3" type="ORF">BGZ96_001156</name>
</gene>
<feature type="region of interest" description="Disordered" evidence="1">
    <location>
        <begin position="490"/>
        <end position="563"/>
    </location>
</feature>
<evidence type="ECO:0000259" key="2">
    <source>
        <dbReference type="SMART" id="SM01017"/>
    </source>
</evidence>
<dbReference type="EMBL" id="JAAAIM010001189">
    <property type="protein sequence ID" value="KAG0281370.1"/>
    <property type="molecule type" value="Genomic_DNA"/>
</dbReference>
<feature type="domain" description="Arrestin C-terminal-like" evidence="2">
    <location>
        <begin position="669"/>
        <end position="1040"/>
    </location>
</feature>
<keyword evidence="4" id="KW-1185">Reference proteome</keyword>
<feature type="compositionally biased region" description="Low complexity" evidence="1">
    <location>
        <begin position="785"/>
        <end position="810"/>
    </location>
</feature>
<feature type="region of interest" description="Disordered" evidence="1">
    <location>
        <begin position="769"/>
        <end position="844"/>
    </location>
</feature>
<feature type="compositionally biased region" description="Low complexity" evidence="1">
    <location>
        <begin position="251"/>
        <end position="285"/>
    </location>
</feature>
<feature type="compositionally biased region" description="Low complexity" evidence="1">
    <location>
        <begin position="874"/>
        <end position="884"/>
    </location>
</feature>
<feature type="compositionally biased region" description="Gly residues" evidence="1">
    <location>
        <begin position="885"/>
        <end position="897"/>
    </location>
</feature>
<dbReference type="Gene3D" id="2.60.40.640">
    <property type="match status" value="2"/>
</dbReference>
<feature type="region of interest" description="Disordered" evidence="1">
    <location>
        <begin position="1"/>
        <end position="36"/>
    </location>
</feature>
<evidence type="ECO:0000256" key="1">
    <source>
        <dbReference type="SAM" id="MobiDB-lite"/>
    </source>
</evidence>
<feature type="region of interest" description="Disordered" evidence="1">
    <location>
        <begin position="118"/>
        <end position="156"/>
    </location>
</feature>
<feature type="compositionally biased region" description="Low complexity" evidence="1">
    <location>
        <begin position="17"/>
        <end position="32"/>
    </location>
</feature>
<feature type="compositionally biased region" description="Polar residues" evidence="1">
    <location>
        <begin position="818"/>
        <end position="831"/>
    </location>
</feature>
<dbReference type="SMART" id="SM01017">
    <property type="entry name" value="Arrestin_C"/>
    <property type="match status" value="1"/>
</dbReference>
<dbReference type="InterPro" id="IPR050357">
    <property type="entry name" value="Arrestin_domain-protein"/>
</dbReference>
<dbReference type="InterPro" id="IPR014752">
    <property type="entry name" value="Arrestin-like_C"/>
</dbReference>
<reference evidence="3 4" key="1">
    <citation type="journal article" date="2020" name="Fungal Divers.">
        <title>Resolving the Mortierellaceae phylogeny through synthesis of multi-gene phylogenetics and phylogenomics.</title>
        <authorList>
            <person name="Vandepol N."/>
            <person name="Liber J."/>
            <person name="Desiro A."/>
            <person name="Na H."/>
            <person name="Kennedy M."/>
            <person name="Barry K."/>
            <person name="Grigoriev I.V."/>
            <person name="Miller A.N."/>
            <person name="O'Donnell K."/>
            <person name="Stajich J.E."/>
            <person name="Bonito G."/>
        </authorList>
    </citation>
    <scope>NUCLEOTIDE SEQUENCE [LARGE SCALE GENOMIC DNA]</scope>
    <source>
        <strain evidence="3 4">AD045</strain>
    </source>
</reference>
<dbReference type="InterPro" id="IPR011022">
    <property type="entry name" value="Arrestin_C-like"/>
</dbReference>
<organism evidence="3 4">
    <name type="scientific">Linnemannia gamsii</name>
    <dbReference type="NCBI Taxonomy" id="64522"/>
    <lineage>
        <taxon>Eukaryota</taxon>
        <taxon>Fungi</taxon>
        <taxon>Fungi incertae sedis</taxon>
        <taxon>Mucoromycota</taxon>
        <taxon>Mortierellomycotina</taxon>
        <taxon>Mortierellomycetes</taxon>
        <taxon>Mortierellales</taxon>
        <taxon>Mortierellaceae</taxon>
        <taxon>Linnemannia</taxon>
    </lineage>
</organism>